<feature type="transmembrane region" description="Helical" evidence="10">
    <location>
        <begin position="607"/>
        <end position="628"/>
    </location>
</feature>
<name>A0AAE1S895_9SOLA</name>
<dbReference type="GO" id="GO:0072657">
    <property type="term" value="P:protein localization to membrane"/>
    <property type="evidence" value="ECO:0007669"/>
    <property type="project" value="TreeGrafter"/>
</dbReference>
<feature type="transmembrane region" description="Helical" evidence="10">
    <location>
        <begin position="447"/>
        <end position="475"/>
    </location>
</feature>
<accession>A0AAE1S895</accession>
<sequence length="749" mass="85457">MLLVYDLGVLVLFVAMGVLIKDWARVGGLGSWAGPFWVKGLWAWEFLGRNGLVWEMVWASVGYWGNLLGSFGLLRIWAEIGINLEMDFGGDILYTAGDSEAFIYSYFCSVAYMYILVDVFSIWNSTNHLDDILDRWRTIIGNGLQSSPLLYMSTYMLYITIMQRLGCLVSSRPAFTLDTLLCSALVSVSYVYQEDDSVTLWVNKAGAYVNPQETYSYYSLPYCRPADGDHKRGGLGEALGGNDLIDSRIDIKFRRDVEKRSICELKLDASKVAQFKYAIDNLYWFEFFIDDLPIWGFVGEVNPYRNGDTKHAVYTHSMLHIQYNGDQVISVNFTQESPKPLEEGRILDMTYSVKWVPTNVSYAERFNVYLNYNFFENEIHWFSVVNSIMMVIFLTGLVSMILMRTLRNDYAKYARENDDVETLERDLIEESGWKLVHGDVFRPPQNLALLSAIVGTGAQLATVVLLVIISAYFRMMYIERGAIITTFIVCYALTSFISGYVSGGLYSRNAGENWIESMVLTASLFPFLCFGIGFILNTIAIYYGSIAAIPLGTIIVVFVIWAFISLPLALLGTVVGRNWSGTPNNPCRVKNIPRPIPEKKWYLRPSVISLVGGLLPFASIFIEMYFIFSSFWTYGMYYYVYGFMLLVFIVLIIVTICVTTVGTYFLLNAENYHWQWTSFFSAASTALYVYIYAIYYYHAKTRMFGLFQTIFYFGYTLMFCLGLCILCGAVGYLGSNLFVRRIFRNIKCD</sequence>
<dbReference type="InterPro" id="IPR004240">
    <property type="entry name" value="EMP70"/>
</dbReference>
<protein>
    <recommendedName>
        <fullName evidence="10">Transmembrane 9 superfamily member</fullName>
    </recommendedName>
</protein>
<feature type="transmembrane region" description="Helical" evidence="10">
    <location>
        <begin position="518"/>
        <end position="543"/>
    </location>
</feature>
<feature type="transmembrane region" description="Helical" evidence="10">
    <location>
        <begin position="379"/>
        <end position="402"/>
    </location>
</feature>
<dbReference type="Pfam" id="PF02990">
    <property type="entry name" value="EMP70"/>
    <property type="match status" value="1"/>
</dbReference>
<evidence type="ECO:0000256" key="4">
    <source>
        <dbReference type="ARBA" id="ARBA00022692"/>
    </source>
</evidence>
<comment type="similarity">
    <text evidence="3 10">Belongs to the nonaspanin (TM9SF) (TC 9.A.2) family.</text>
</comment>
<evidence type="ECO:0000256" key="6">
    <source>
        <dbReference type="ARBA" id="ARBA00022753"/>
    </source>
</evidence>
<evidence type="ECO:0000313" key="12">
    <source>
        <dbReference type="Proteomes" id="UP001291623"/>
    </source>
</evidence>
<feature type="transmembrane region" description="Helical" evidence="10">
    <location>
        <begin position="481"/>
        <end position="506"/>
    </location>
</feature>
<evidence type="ECO:0000313" key="11">
    <source>
        <dbReference type="EMBL" id="KAK4365713.1"/>
    </source>
</evidence>
<gene>
    <name evidence="11" type="ORF">RND71_013593</name>
</gene>
<dbReference type="Proteomes" id="UP001291623">
    <property type="component" value="Unassembled WGS sequence"/>
</dbReference>
<evidence type="ECO:0000256" key="1">
    <source>
        <dbReference type="ARBA" id="ARBA00004337"/>
    </source>
</evidence>
<evidence type="ECO:0000256" key="3">
    <source>
        <dbReference type="ARBA" id="ARBA00005227"/>
    </source>
</evidence>
<dbReference type="PANTHER" id="PTHR10766">
    <property type="entry name" value="TRANSMEMBRANE 9 SUPERFAMILY PROTEIN"/>
    <property type="match status" value="1"/>
</dbReference>
<dbReference type="GO" id="GO:0010008">
    <property type="term" value="C:endosome membrane"/>
    <property type="evidence" value="ECO:0007669"/>
    <property type="project" value="UniProtKB-SubCell"/>
</dbReference>
<dbReference type="EMBL" id="JAVYJV010000007">
    <property type="protein sequence ID" value="KAK4365713.1"/>
    <property type="molecule type" value="Genomic_DNA"/>
</dbReference>
<comment type="caution">
    <text evidence="11">The sequence shown here is derived from an EMBL/GenBank/DDBJ whole genome shotgun (WGS) entry which is preliminary data.</text>
</comment>
<feature type="transmembrane region" description="Helical" evidence="10">
    <location>
        <begin position="101"/>
        <end position="123"/>
    </location>
</feature>
<dbReference type="PANTHER" id="PTHR10766:SF173">
    <property type="entry name" value="TRANSMEMBRANE 9 SUPERFAMILY MEMBER"/>
    <property type="match status" value="1"/>
</dbReference>
<proteinExistence type="inferred from homology"/>
<feature type="transmembrane region" description="Helical" evidence="10">
    <location>
        <begin position="143"/>
        <end position="161"/>
    </location>
</feature>
<organism evidence="11 12">
    <name type="scientific">Anisodus tanguticus</name>
    <dbReference type="NCBI Taxonomy" id="243964"/>
    <lineage>
        <taxon>Eukaryota</taxon>
        <taxon>Viridiplantae</taxon>
        <taxon>Streptophyta</taxon>
        <taxon>Embryophyta</taxon>
        <taxon>Tracheophyta</taxon>
        <taxon>Spermatophyta</taxon>
        <taxon>Magnoliopsida</taxon>
        <taxon>eudicotyledons</taxon>
        <taxon>Gunneridae</taxon>
        <taxon>Pentapetalae</taxon>
        <taxon>asterids</taxon>
        <taxon>lamiids</taxon>
        <taxon>Solanales</taxon>
        <taxon>Solanaceae</taxon>
        <taxon>Solanoideae</taxon>
        <taxon>Hyoscyameae</taxon>
        <taxon>Anisodus</taxon>
    </lineage>
</organism>
<feature type="transmembrane region" description="Helical" evidence="10">
    <location>
        <begin position="640"/>
        <end position="667"/>
    </location>
</feature>
<keyword evidence="4 10" id="KW-0812">Transmembrane</keyword>
<feature type="transmembrane region" description="Helical" evidence="10">
    <location>
        <begin position="61"/>
        <end position="80"/>
    </location>
</feature>
<feature type="transmembrane region" description="Helical" evidence="10">
    <location>
        <begin position="7"/>
        <end position="24"/>
    </location>
</feature>
<evidence type="ECO:0000256" key="2">
    <source>
        <dbReference type="ARBA" id="ARBA00004653"/>
    </source>
</evidence>
<keyword evidence="7 10" id="KW-1133">Transmembrane helix</keyword>
<evidence type="ECO:0000256" key="9">
    <source>
        <dbReference type="ARBA" id="ARBA00023136"/>
    </source>
</evidence>
<dbReference type="AlphaFoldDB" id="A0AAE1S895"/>
<keyword evidence="8" id="KW-0333">Golgi apparatus</keyword>
<keyword evidence="12" id="KW-1185">Reference proteome</keyword>
<comment type="subcellular location">
    <subcellularLocation>
        <location evidence="1">Endosome membrane</location>
        <topology evidence="1">Multi-pass membrane protein</topology>
    </subcellularLocation>
    <subcellularLocation>
        <location evidence="2">Golgi apparatus membrane</location>
        <topology evidence="2">Multi-pass membrane protein</topology>
    </subcellularLocation>
</comment>
<feature type="transmembrane region" description="Helical" evidence="10">
    <location>
        <begin position="679"/>
        <end position="698"/>
    </location>
</feature>
<keyword evidence="5" id="KW-0732">Signal</keyword>
<evidence type="ECO:0000256" key="5">
    <source>
        <dbReference type="ARBA" id="ARBA00022729"/>
    </source>
</evidence>
<evidence type="ECO:0000256" key="8">
    <source>
        <dbReference type="ARBA" id="ARBA00023034"/>
    </source>
</evidence>
<evidence type="ECO:0000256" key="7">
    <source>
        <dbReference type="ARBA" id="ARBA00022989"/>
    </source>
</evidence>
<feature type="transmembrane region" description="Helical" evidence="10">
    <location>
        <begin position="710"/>
        <end position="734"/>
    </location>
</feature>
<feature type="transmembrane region" description="Helical" evidence="10">
    <location>
        <begin position="549"/>
        <end position="571"/>
    </location>
</feature>
<keyword evidence="6" id="KW-0967">Endosome</keyword>
<dbReference type="GO" id="GO:0000139">
    <property type="term" value="C:Golgi membrane"/>
    <property type="evidence" value="ECO:0007669"/>
    <property type="project" value="UniProtKB-SubCell"/>
</dbReference>
<evidence type="ECO:0000256" key="10">
    <source>
        <dbReference type="RuleBase" id="RU363079"/>
    </source>
</evidence>
<reference evidence="11" key="1">
    <citation type="submission" date="2023-12" db="EMBL/GenBank/DDBJ databases">
        <title>Genome assembly of Anisodus tanguticus.</title>
        <authorList>
            <person name="Wang Y.-J."/>
        </authorList>
    </citation>
    <scope>NUCLEOTIDE SEQUENCE</scope>
    <source>
        <strain evidence="11">KB-2021</strain>
        <tissue evidence="11">Leaf</tissue>
    </source>
</reference>
<keyword evidence="9 10" id="KW-0472">Membrane</keyword>